<evidence type="ECO:0000259" key="5">
    <source>
        <dbReference type="PROSITE" id="PS50853"/>
    </source>
</evidence>
<protein>
    <submittedName>
        <fullName evidence="6">Fibronectin type III domain protein</fullName>
    </submittedName>
</protein>
<dbReference type="PANTHER" id="PTHR46708">
    <property type="entry name" value="TENASCIN"/>
    <property type="match status" value="1"/>
</dbReference>
<proteinExistence type="predicted"/>
<keyword evidence="2" id="KW-0378">Hydrolase</keyword>
<reference evidence="6 7" key="1">
    <citation type="submission" date="2018-06" db="EMBL/GenBank/DDBJ databases">
        <title>Genomic Encyclopedia of Type Strains, Phase III (KMG-III): the genomes of soil and plant-associated and newly described type strains.</title>
        <authorList>
            <person name="Whitman W."/>
        </authorList>
    </citation>
    <scope>NUCLEOTIDE SEQUENCE [LARGE SCALE GENOMIC DNA]</scope>
    <source>
        <strain evidence="6 7">CGMCC 4.7090</strain>
    </source>
</reference>
<dbReference type="GO" id="GO:0016798">
    <property type="term" value="F:hydrolase activity, acting on glycosyl bonds"/>
    <property type="evidence" value="ECO:0007669"/>
    <property type="project" value="UniProtKB-KW"/>
</dbReference>
<keyword evidence="7" id="KW-1185">Reference proteome</keyword>
<evidence type="ECO:0000256" key="1">
    <source>
        <dbReference type="ARBA" id="ARBA00022737"/>
    </source>
</evidence>
<name>A0A327ZLI5_9ACTN</name>
<dbReference type="PROSITE" id="PS50853">
    <property type="entry name" value="FN3"/>
    <property type="match status" value="5"/>
</dbReference>
<gene>
    <name evidence="6" type="ORF">B0I29_101619</name>
</gene>
<sequence>MVAALIGGTAAAATWGDEDPPEDGGGFPAEQLTTMFQTYGDTSGTWLGADRTASVTLPDGRILWLFSDTFLGKPGADGSRPRTSGLINSSAITQTGAELGPLRYGGTSAAPTSLVPAGKDADFAWVGDAVVTGESVQVLVNRYKRSGAGPLDHRLTGTTLATFGLPDLTTGPVRDLPLGTRISWGSEVMPDGEFTYVYGTEVAGDMKFAHVARVRGTDLTQPWEFWTGAEWTTAEDKSARLISGVGTNYGMRKIGGRYVLVTHENNLTFSSEFVAYTAESPTGPFGGPHYLFTAPEVADGHIVYDADLHPDLARPGRLLISYNVNNLDEAVTYGDASIYRPRFFEIEWPLDGSSDEGPDVPEGLAATPDGAGVASLAWQPVKGDDITYRIYRRDISDGQTHFVRLVETPGGATSFRTDFLVNGHDYEFAVTAVDADGGESALSAPSTMRATVPPPSAPAAPQVETLPDGRVTIRWESIAFVQLFKIFHRDTTAGQDKAVSAGTYPGKSATIGPLSSGHEYDITLVAVGGGGDSKPSSPTRVTPIVAKPPAPGQPSAEARSDGSIRLTWPQVAPGLSYQVFRRDLTDGGDYGPPGIADGTTFGTGRLVHGHEYEFTVAAVNSGGVGERSPTVRATAKLAAPDEAPTRLKADPAAGQVELTWRTTGSNWYWIFRKDLTAGEREFTREEIPAEGTKATVHGLVDGHQYEFTVAAFSDGGVGPQSKAVKAQIPSALPTGLAARSDGPGAVIVTWKETRPGTLYRIQVRDATAGEQWQTDPFPVSGDRFDKTMLVGTHRYEFRIQLADGTTSDTVGVTVE</sequence>
<dbReference type="InterPro" id="IPR036116">
    <property type="entry name" value="FN3_sf"/>
</dbReference>
<feature type="domain" description="Fibronectin type-III" evidence="5">
    <location>
        <begin position="732"/>
        <end position="815"/>
    </location>
</feature>
<dbReference type="Gene3D" id="2.60.40.10">
    <property type="entry name" value="Immunoglobulins"/>
    <property type="match status" value="5"/>
</dbReference>
<evidence type="ECO:0000256" key="2">
    <source>
        <dbReference type="ARBA" id="ARBA00023295"/>
    </source>
</evidence>
<dbReference type="AlphaFoldDB" id="A0A327ZLI5"/>
<dbReference type="GO" id="GO:0000272">
    <property type="term" value="P:polysaccharide catabolic process"/>
    <property type="evidence" value="ECO:0007669"/>
    <property type="project" value="UniProtKB-KW"/>
</dbReference>
<feature type="domain" description="Fibronectin type-III" evidence="5">
    <location>
        <begin position="640"/>
        <end position="731"/>
    </location>
</feature>
<feature type="domain" description="Fibronectin type-III" evidence="5">
    <location>
        <begin position="360"/>
        <end position="454"/>
    </location>
</feature>
<evidence type="ECO:0000256" key="4">
    <source>
        <dbReference type="SAM" id="MobiDB-lite"/>
    </source>
</evidence>
<feature type="domain" description="Fibronectin type-III" evidence="5">
    <location>
        <begin position="457"/>
        <end position="549"/>
    </location>
</feature>
<keyword evidence="3" id="KW-0624">Polysaccharide degradation</keyword>
<keyword evidence="2" id="KW-0326">Glycosidase</keyword>
<evidence type="ECO:0000313" key="6">
    <source>
        <dbReference type="EMBL" id="RAK43489.1"/>
    </source>
</evidence>
<feature type="region of interest" description="Disordered" evidence="4">
    <location>
        <begin position="441"/>
        <end position="463"/>
    </location>
</feature>
<organism evidence="6 7">
    <name type="scientific">Actinoplanes lutulentus</name>
    <dbReference type="NCBI Taxonomy" id="1287878"/>
    <lineage>
        <taxon>Bacteria</taxon>
        <taxon>Bacillati</taxon>
        <taxon>Actinomycetota</taxon>
        <taxon>Actinomycetes</taxon>
        <taxon>Micromonosporales</taxon>
        <taxon>Micromonosporaceae</taxon>
        <taxon>Actinoplanes</taxon>
    </lineage>
</organism>
<feature type="domain" description="Fibronectin type-III" evidence="5">
    <location>
        <begin position="550"/>
        <end position="638"/>
    </location>
</feature>
<dbReference type="InterPro" id="IPR013783">
    <property type="entry name" value="Ig-like_fold"/>
</dbReference>
<evidence type="ECO:0000313" key="7">
    <source>
        <dbReference type="Proteomes" id="UP000249341"/>
    </source>
</evidence>
<dbReference type="SMART" id="SM00060">
    <property type="entry name" value="FN3"/>
    <property type="match status" value="5"/>
</dbReference>
<dbReference type="Proteomes" id="UP000249341">
    <property type="component" value="Unassembled WGS sequence"/>
</dbReference>
<dbReference type="InterPro" id="IPR003961">
    <property type="entry name" value="FN3_dom"/>
</dbReference>
<feature type="region of interest" description="Disordered" evidence="4">
    <location>
        <begin position="530"/>
        <end position="561"/>
    </location>
</feature>
<keyword evidence="3" id="KW-0119">Carbohydrate metabolism</keyword>
<evidence type="ECO:0000256" key="3">
    <source>
        <dbReference type="ARBA" id="ARBA00023326"/>
    </source>
</evidence>
<dbReference type="SUPFAM" id="SSF49265">
    <property type="entry name" value="Fibronectin type III"/>
    <property type="match status" value="3"/>
</dbReference>
<dbReference type="PANTHER" id="PTHR46708:SF2">
    <property type="entry name" value="FIBRONECTIN TYPE-III DOMAIN-CONTAINING PROTEIN"/>
    <property type="match status" value="1"/>
</dbReference>
<dbReference type="InterPro" id="IPR050991">
    <property type="entry name" value="ECM_Regulatory_Proteins"/>
</dbReference>
<dbReference type="CDD" id="cd00063">
    <property type="entry name" value="FN3"/>
    <property type="match status" value="4"/>
</dbReference>
<dbReference type="EMBL" id="QLMJ01000001">
    <property type="protein sequence ID" value="RAK43489.1"/>
    <property type="molecule type" value="Genomic_DNA"/>
</dbReference>
<accession>A0A327ZLI5</accession>
<comment type="caution">
    <text evidence="6">The sequence shown here is derived from an EMBL/GenBank/DDBJ whole genome shotgun (WGS) entry which is preliminary data.</text>
</comment>
<keyword evidence="1" id="KW-0677">Repeat</keyword>
<dbReference type="Pfam" id="PF00041">
    <property type="entry name" value="fn3"/>
    <property type="match status" value="1"/>
</dbReference>